<dbReference type="InterPro" id="IPR044068">
    <property type="entry name" value="CB"/>
</dbReference>
<organism evidence="5 6">
    <name type="scientific">Micromonospora echinofusca</name>
    <dbReference type="NCBI Taxonomy" id="47858"/>
    <lineage>
        <taxon>Bacteria</taxon>
        <taxon>Bacillati</taxon>
        <taxon>Actinomycetota</taxon>
        <taxon>Actinomycetes</taxon>
        <taxon>Micromonosporales</taxon>
        <taxon>Micromonosporaceae</taxon>
        <taxon>Micromonospora</taxon>
    </lineage>
</organism>
<dbReference type="InterPro" id="IPR011010">
    <property type="entry name" value="DNA_brk_join_enz"/>
</dbReference>
<evidence type="ECO:0000313" key="5">
    <source>
        <dbReference type="EMBL" id="MBO4204775.1"/>
    </source>
</evidence>
<evidence type="ECO:0000259" key="4">
    <source>
        <dbReference type="PROSITE" id="PS51900"/>
    </source>
</evidence>
<name>A0ABS3VJS8_MICEH</name>
<gene>
    <name evidence="5" type="ORF">GSF22_01940</name>
</gene>
<dbReference type="Gene3D" id="1.10.150.130">
    <property type="match status" value="1"/>
</dbReference>
<dbReference type="InterPro" id="IPR013762">
    <property type="entry name" value="Integrase-like_cat_sf"/>
</dbReference>
<dbReference type="Pfam" id="PF02899">
    <property type="entry name" value="Phage_int_SAM_1"/>
    <property type="match status" value="1"/>
</dbReference>
<dbReference type="InterPro" id="IPR010998">
    <property type="entry name" value="Integrase_recombinase_N"/>
</dbReference>
<evidence type="ECO:0000256" key="3">
    <source>
        <dbReference type="PROSITE-ProRule" id="PRU01248"/>
    </source>
</evidence>
<evidence type="ECO:0000256" key="1">
    <source>
        <dbReference type="ARBA" id="ARBA00023125"/>
    </source>
</evidence>
<dbReference type="Gene3D" id="1.10.443.10">
    <property type="entry name" value="Intergrase catalytic core"/>
    <property type="match status" value="1"/>
</dbReference>
<sequence>MGTPIVLSESMTPVEPLCSWFRELSLDRRSVKTMRAYAYTTTMLLRFLLARGADLTSATETDLQEFRRWRLDDAEQTISEAAWDRDAAAIGSLYDFLVRRGMIARRPWRATGRGRRSLSTGVSRDLRVRHMGLEQYLFLRDVGFGGLAASAGLDERFRGWRPHRNRAACELALLTGMRIQEWSTVLLPELGLLGDGQARAVEFELGACAKFGRPRRVYVPADAAELLGPYLLLERPEIVAKAQSVLRRRRRELFVVTRLEADGAKVRGLLDGAVVTRSVRGMDPRLRRLAVLETGDGLDPLALFVGTGGRMLTASGWDRVRWAAWDRMRAQAGDGQAGLLPGRCWVFHDLRHTFALRLLIYLTELALQELQRRGASMATLLEHMSGNPLLQVQRRLGHASPATTYRYIRYLKDPMRDVAQAFRAWTVAGGATYAEIARHALDGQADAPQR</sequence>
<dbReference type="InterPro" id="IPR004107">
    <property type="entry name" value="Integrase_SAM-like_N"/>
</dbReference>
<proteinExistence type="predicted"/>
<dbReference type="PROSITE" id="PS51900">
    <property type="entry name" value="CB"/>
    <property type="match status" value="1"/>
</dbReference>
<keyword evidence="2" id="KW-0233">DNA recombination</keyword>
<protein>
    <submittedName>
        <fullName evidence="5">Site-specific integrase</fullName>
    </submittedName>
</protein>
<accession>A0ABS3VJS8</accession>
<feature type="domain" description="Core-binding (CB)" evidence="4">
    <location>
        <begin position="11"/>
        <end position="98"/>
    </location>
</feature>
<dbReference type="Proteomes" id="UP000823521">
    <property type="component" value="Unassembled WGS sequence"/>
</dbReference>
<evidence type="ECO:0000313" key="6">
    <source>
        <dbReference type="Proteomes" id="UP000823521"/>
    </source>
</evidence>
<dbReference type="EMBL" id="WVUH01000006">
    <property type="protein sequence ID" value="MBO4204775.1"/>
    <property type="molecule type" value="Genomic_DNA"/>
</dbReference>
<evidence type="ECO:0000256" key="2">
    <source>
        <dbReference type="ARBA" id="ARBA00023172"/>
    </source>
</evidence>
<comment type="caution">
    <text evidence="5">The sequence shown here is derived from an EMBL/GenBank/DDBJ whole genome shotgun (WGS) entry which is preliminary data.</text>
</comment>
<reference evidence="5 6" key="1">
    <citation type="submission" date="2019-12" db="EMBL/GenBank/DDBJ databases">
        <title>Whole genome sequencing of endophytic Actinobacterium Micromonospora sp. MPMI6T.</title>
        <authorList>
            <person name="Evv R."/>
            <person name="Podile A.R."/>
        </authorList>
    </citation>
    <scope>NUCLEOTIDE SEQUENCE [LARGE SCALE GENOMIC DNA]</scope>
    <source>
        <strain evidence="5 6">MPMI6</strain>
    </source>
</reference>
<dbReference type="RefSeq" id="WP_187691461.1">
    <property type="nucleotide sequence ID" value="NZ_WVUH01000006.1"/>
</dbReference>
<dbReference type="SUPFAM" id="SSF56349">
    <property type="entry name" value="DNA breaking-rejoining enzymes"/>
    <property type="match status" value="2"/>
</dbReference>
<keyword evidence="6" id="KW-1185">Reference proteome</keyword>
<keyword evidence="1 3" id="KW-0238">DNA-binding</keyword>